<dbReference type="InterPro" id="IPR041355">
    <property type="entry name" value="Pre-SET_CXC"/>
</dbReference>
<reference evidence="9" key="1">
    <citation type="submission" date="2019-06" db="EMBL/GenBank/DDBJ databases">
        <authorList>
            <person name="Zheng W."/>
        </authorList>
    </citation>
    <scope>NUCLEOTIDE SEQUENCE</scope>
    <source>
        <strain evidence="9">QDHG01</strain>
    </source>
</reference>
<feature type="domain" description="SET" evidence="7">
    <location>
        <begin position="514"/>
        <end position="660"/>
    </location>
</feature>
<dbReference type="InterPro" id="IPR046341">
    <property type="entry name" value="SET_dom_sf"/>
</dbReference>
<dbReference type="PROSITE" id="PS51633">
    <property type="entry name" value="CXC"/>
    <property type="match status" value="1"/>
</dbReference>
<protein>
    <submittedName>
        <fullName evidence="9">Uncharacterized protein</fullName>
    </submittedName>
</protein>
<comment type="catalytic activity">
    <reaction evidence="6">
        <text>L-lysyl(27)-[histone H3] + 3 S-adenosyl-L-methionine = N(6),N(6),N(6)-trimethyl-L-lysyl(27)-[histone H3] + 3 S-adenosyl-L-homocysteine + 3 H(+)</text>
        <dbReference type="Rhea" id="RHEA:60292"/>
        <dbReference type="Rhea" id="RHEA-COMP:15535"/>
        <dbReference type="Rhea" id="RHEA-COMP:15548"/>
        <dbReference type="ChEBI" id="CHEBI:15378"/>
        <dbReference type="ChEBI" id="CHEBI:29969"/>
        <dbReference type="ChEBI" id="CHEBI:57856"/>
        <dbReference type="ChEBI" id="CHEBI:59789"/>
        <dbReference type="ChEBI" id="CHEBI:61961"/>
        <dbReference type="EC" id="2.1.1.356"/>
    </reaction>
</comment>
<dbReference type="InterPro" id="IPR045318">
    <property type="entry name" value="EZH1/2-like"/>
</dbReference>
<evidence type="ECO:0000256" key="1">
    <source>
        <dbReference type="ARBA" id="ARBA00022603"/>
    </source>
</evidence>
<dbReference type="Pfam" id="PF00856">
    <property type="entry name" value="SET"/>
    <property type="match status" value="1"/>
</dbReference>
<dbReference type="Proteomes" id="UP000785679">
    <property type="component" value="Unassembled WGS sequence"/>
</dbReference>
<dbReference type="InterPro" id="IPR001214">
    <property type="entry name" value="SET_dom"/>
</dbReference>
<dbReference type="PANTHER" id="PTHR45747:SF4">
    <property type="entry name" value="HISTONE-LYSINE N-METHYLTRANSFERASE E(Z)"/>
    <property type="match status" value="1"/>
</dbReference>
<comment type="caution">
    <text evidence="9">The sequence shown here is derived from an EMBL/GenBank/DDBJ whole genome shotgun (WGS) entry which is preliminary data.</text>
</comment>
<dbReference type="GO" id="GO:0032259">
    <property type="term" value="P:methylation"/>
    <property type="evidence" value="ECO:0007669"/>
    <property type="project" value="UniProtKB-KW"/>
</dbReference>
<accession>A0A8J8NWS1</accession>
<dbReference type="Gene3D" id="2.170.270.10">
    <property type="entry name" value="SET domain"/>
    <property type="match status" value="1"/>
</dbReference>
<dbReference type="SUPFAM" id="SSF82199">
    <property type="entry name" value="SET domain"/>
    <property type="match status" value="1"/>
</dbReference>
<organism evidence="9 10">
    <name type="scientific">Halteria grandinella</name>
    <dbReference type="NCBI Taxonomy" id="5974"/>
    <lineage>
        <taxon>Eukaryota</taxon>
        <taxon>Sar</taxon>
        <taxon>Alveolata</taxon>
        <taxon>Ciliophora</taxon>
        <taxon>Intramacronucleata</taxon>
        <taxon>Spirotrichea</taxon>
        <taxon>Stichotrichia</taxon>
        <taxon>Sporadotrichida</taxon>
        <taxon>Halteriidae</taxon>
        <taxon>Halteria</taxon>
    </lineage>
</organism>
<keyword evidence="3" id="KW-0949">S-adenosyl-L-methionine</keyword>
<dbReference type="PROSITE" id="PS50280">
    <property type="entry name" value="SET"/>
    <property type="match status" value="1"/>
</dbReference>
<dbReference type="GO" id="GO:0140951">
    <property type="term" value="F:histone H3K27 trimethyltransferase activity"/>
    <property type="evidence" value="ECO:0007669"/>
    <property type="project" value="UniProtKB-EC"/>
</dbReference>
<dbReference type="PANTHER" id="PTHR45747">
    <property type="entry name" value="HISTONE-LYSINE N-METHYLTRANSFERASE E(Z)"/>
    <property type="match status" value="1"/>
</dbReference>
<gene>
    <name evidence="9" type="ORF">FGO68_gene16864</name>
</gene>
<keyword evidence="10" id="KW-1185">Reference proteome</keyword>
<evidence type="ECO:0000313" key="10">
    <source>
        <dbReference type="Proteomes" id="UP000785679"/>
    </source>
</evidence>
<keyword evidence="1" id="KW-0489">Methyltransferase</keyword>
<sequence>MLIVLNNIMQDANTTQAYLALFPKHQRIVEHALLKYDEDCASLYRRALSQHLEFDQSQKDLTLRSDGPPLTIIVPKEQSILNSGMRSHAFVNFNKIYTPIRHEDDRQHYQAIPTFKSLEEVAKFYKSISSTSDSHGQEDKSQTDEQIRQEREVFRVNELSLQTCLQVIRKCEPRSIKEARSLLKVYLNRFQFLSQSKQFTQGMDYLLEEKSLSFQDTRGEVKQDFESIGVAQMHDVVAQTWCPICLMFMCFKHLEVTLQPFPFNLQRIRQTPSAVEVDIESIRSQKHLKDWVHYFEQSQQSRVYIETFRCQDIPHQCAYAKQKGGIQILQKGAASLQEATITEDVQHLSKHYQTQNPCFLSLLLAHPCQTIASLLKSLPLSSSQQTLSKKKGLPREDPLIFKATDFDQCFDFQQVQLRAEQQFSKHTRMLGGAGDKNADSQIGLPHFMPCDHLGQCSVTNGCSCMESGSMCESLCGCRNLCLNAYPGCFCKTEADCQNKAKCLCYRTNRECDPNKCKSCKSFLTPAQLCKNLSTPQGKQVFTAQSTMCRHIVGLFAGEKIKKDKYIMDYTGKVLAQNSCKDNMDQIINDFRGRSYGFTVDKVVSLDAVYLGNLMRFVNHASQPFTNCVIKLTMTHEGLPRVGLYSKRQIEPGEELFFDYCFTISFDWIKEFDERYTRHAIEQK</sequence>
<evidence type="ECO:0000256" key="5">
    <source>
        <dbReference type="ARBA" id="ARBA00023163"/>
    </source>
</evidence>
<keyword evidence="2" id="KW-0808">Transferase</keyword>
<evidence type="ECO:0000259" key="8">
    <source>
        <dbReference type="PROSITE" id="PS51633"/>
    </source>
</evidence>
<evidence type="ECO:0000256" key="2">
    <source>
        <dbReference type="ARBA" id="ARBA00022679"/>
    </source>
</evidence>
<evidence type="ECO:0000256" key="3">
    <source>
        <dbReference type="ARBA" id="ARBA00022691"/>
    </source>
</evidence>
<name>A0A8J8NWS1_HALGN</name>
<evidence type="ECO:0000256" key="6">
    <source>
        <dbReference type="ARBA" id="ARBA00048568"/>
    </source>
</evidence>
<dbReference type="Pfam" id="PF18264">
    <property type="entry name" value="preSET_CXC"/>
    <property type="match status" value="1"/>
</dbReference>
<feature type="domain" description="CXC" evidence="8">
    <location>
        <begin position="427"/>
        <end position="536"/>
    </location>
</feature>
<evidence type="ECO:0000259" key="7">
    <source>
        <dbReference type="PROSITE" id="PS50280"/>
    </source>
</evidence>
<dbReference type="SMART" id="SM00317">
    <property type="entry name" value="SET"/>
    <property type="match status" value="1"/>
</dbReference>
<dbReference type="GO" id="GO:0031507">
    <property type="term" value="P:heterochromatin formation"/>
    <property type="evidence" value="ECO:0007669"/>
    <property type="project" value="TreeGrafter"/>
</dbReference>
<dbReference type="InterPro" id="IPR026489">
    <property type="entry name" value="CXC_dom"/>
</dbReference>
<dbReference type="AlphaFoldDB" id="A0A8J8NWS1"/>
<proteinExistence type="predicted"/>
<evidence type="ECO:0000256" key="4">
    <source>
        <dbReference type="ARBA" id="ARBA00023015"/>
    </source>
</evidence>
<dbReference type="OrthoDB" id="6141102at2759"/>
<evidence type="ECO:0000313" key="9">
    <source>
        <dbReference type="EMBL" id="TNV81780.1"/>
    </source>
</evidence>
<dbReference type="EMBL" id="RRYP01005748">
    <property type="protein sequence ID" value="TNV81780.1"/>
    <property type="molecule type" value="Genomic_DNA"/>
</dbReference>
<keyword evidence="5" id="KW-0804">Transcription</keyword>
<dbReference type="GO" id="GO:0005634">
    <property type="term" value="C:nucleus"/>
    <property type="evidence" value="ECO:0007669"/>
    <property type="project" value="TreeGrafter"/>
</dbReference>
<dbReference type="GO" id="GO:0003682">
    <property type="term" value="F:chromatin binding"/>
    <property type="evidence" value="ECO:0007669"/>
    <property type="project" value="TreeGrafter"/>
</dbReference>
<keyword evidence="4" id="KW-0805">Transcription regulation</keyword>